<comment type="caution">
    <text evidence="1">The sequence shown here is derived from an EMBL/GenBank/DDBJ whole genome shotgun (WGS) entry which is preliminary data.</text>
</comment>
<proteinExistence type="predicted"/>
<sequence>MLQVPEKDQFVRQGRMGDDGGATADARHVPPPHRSSFPKAKPTLGMRRVVWFALVRLVFLPALYTWWSQQTSPSCARFLLALWTMQLANMVLYFTSPATPSVDVTLVTGIRRPRSECDGGSAGASGESGATSSQSKPPSAKPSKFRRRQSRTDVPDTGLRKRKKELIKENLIKTMEPIMKKTLMKAKDSDDEDYMVWKKPDVSTPIVTFTPPPDDSVQPSFTYKNILTKKRLESFNVLGHNHNVNLARAMFAEGDDGFESLNGYNSNGSDAEHRKEPLSSPPLVYEPSDTKPVAEKPAMDPSIKQVPSHVLRNVARLKREDDEKSIGHESDGSVPTSGPGEGKRIGVRFKKSWVPETVPRETSDEEYVAAKKKSKVEIRELPEFVVRRRMFGIGAIHRSAIAPYHVGLGWANY</sequence>
<protein>
    <submittedName>
        <fullName evidence="1">Uncharacterized protein</fullName>
    </submittedName>
</protein>
<evidence type="ECO:0000313" key="2">
    <source>
        <dbReference type="Proteomes" id="UP001064048"/>
    </source>
</evidence>
<reference evidence="1 2" key="1">
    <citation type="journal article" date="2022" name="Genome Biol. Evol.">
        <title>The Spruce Budworm Genome: Reconstructing the Evolutionary History of Antifreeze Proteins.</title>
        <authorList>
            <person name="Beliveau C."/>
            <person name="Gagne P."/>
            <person name="Picq S."/>
            <person name="Vernygora O."/>
            <person name="Keeling C.I."/>
            <person name="Pinkney K."/>
            <person name="Doucet D."/>
            <person name="Wen F."/>
            <person name="Johnston J.S."/>
            <person name="Maaroufi H."/>
            <person name="Boyle B."/>
            <person name="Laroche J."/>
            <person name="Dewar K."/>
            <person name="Juretic N."/>
            <person name="Blackburn G."/>
            <person name="Nisole A."/>
            <person name="Brunet B."/>
            <person name="Brandao M."/>
            <person name="Lumley L."/>
            <person name="Duan J."/>
            <person name="Quan G."/>
            <person name="Lucarotti C.J."/>
            <person name="Roe A.D."/>
            <person name="Sperling F.A.H."/>
            <person name="Levesque R.C."/>
            <person name="Cusson M."/>
        </authorList>
    </citation>
    <scope>NUCLEOTIDE SEQUENCE [LARGE SCALE GENOMIC DNA]</scope>
    <source>
        <strain evidence="1">Glfc:IPQL:Cfum</strain>
    </source>
</reference>
<accession>A0ACC0KIR2</accession>
<name>A0ACC0KIR2_CHOFU</name>
<organism evidence="1 2">
    <name type="scientific">Choristoneura fumiferana</name>
    <name type="common">Spruce budworm moth</name>
    <name type="synonym">Archips fumiferana</name>
    <dbReference type="NCBI Taxonomy" id="7141"/>
    <lineage>
        <taxon>Eukaryota</taxon>
        <taxon>Metazoa</taxon>
        <taxon>Ecdysozoa</taxon>
        <taxon>Arthropoda</taxon>
        <taxon>Hexapoda</taxon>
        <taxon>Insecta</taxon>
        <taxon>Pterygota</taxon>
        <taxon>Neoptera</taxon>
        <taxon>Endopterygota</taxon>
        <taxon>Lepidoptera</taxon>
        <taxon>Glossata</taxon>
        <taxon>Ditrysia</taxon>
        <taxon>Tortricoidea</taxon>
        <taxon>Tortricidae</taxon>
        <taxon>Tortricinae</taxon>
        <taxon>Choristoneura</taxon>
    </lineage>
</organism>
<dbReference type="Proteomes" id="UP001064048">
    <property type="component" value="Chromosome 6"/>
</dbReference>
<dbReference type="EMBL" id="CM046106">
    <property type="protein sequence ID" value="KAI8435992.1"/>
    <property type="molecule type" value="Genomic_DNA"/>
</dbReference>
<keyword evidence="2" id="KW-1185">Reference proteome</keyword>
<evidence type="ECO:0000313" key="1">
    <source>
        <dbReference type="EMBL" id="KAI8435992.1"/>
    </source>
</evidence>
<gene>
    <name evidence="1" type="ORF">MSG28_004137</name>
</gene>